<feature type="region of interest" description="Disordered" evidence="1">
    <location>
        <begin position="1"/>
        <end position="87"/>
    </location>
</feature>
<evidence type="ECO:0000256" key="1">
    <source>
        <dbReference type="SAM" id="MobiDB-lite"/>
    </source>
</evidence>
<protein>
    <submittedName>
        <fullName evidence="2">Uncharacterized protein</fullName>
    </submittedName>
</protein>
<comment type="caution">
    <text evidence="2">The sequence shown here is derived from an EMBL/GenBank/DDBJ whole genome shotgun (WGS) entry which is preliminary data.</text>
</comment>
<dbReference type="EMBL" id="JBFXLU010000143">
    <property type="protein sequence ID" value="KAL2838613.1"/>
    <property type="molecule type" value="Genomic_DNA"/>
</dbReference>
<feature type="compositionally biased region" description="Low complexity" evidence="1">
    <location>
        <begin position="73"/>
        <end position="82"/>
    </location>
</feature>
<evidence type="ECO:0000313" key="3">
    <source>
        <dbReference type="Proteomes" id="UP001610446"/>
    </source>
</evidence>
<sequence>MGQGSSVEVGADTSSQIFSWEDRPASDVDQSAESVSASSLPDSDSSGDTAKSQEEEEQDAVDASSVPPDPSHAHLISSSLSHQRNEELDLLDRRSKKSVSKHRHKAPLTLDELTGHYLAFCPEIADAWHDERHQPQERKQQRPTVDILPATSEHGVVASFCLGPLEGTMLISLSEEALDIFVDEMTPAASLPQDESNSESSSTSCYTQDDENGARLDCEPQHDSTKKRKRAESQSTTTTSNPVSKRRKQKSKSQKKKEKRNRIYFRWAGHLTNTNEFEGDDDIHEVENAGYLHFNRKRKAAHGVWVSDRMFGGRKLRLSLYKIREEAKD</sequence>
<reference evidence="2 3" key="1">
    <citation type="submission" date="2024-07" db="EMBL/GenBank/DDBJ databases">
        <title>Section-level genome sequencing and comparative genomics of Aspergillus sections Usti and Cavernicolus.</title>
        <authorList>
            <consortium name="Lawrence Berkeley National Laboratory"/>
            <person name="Nybo J.L."/>
            <person name="Vesth T.C."/>
            <person name="Theobald S."/>
            <person name="Frisvad J.C."/>
            <person name="Larsen T.O."/>
            <person name="Kjaerboelling I."/>
            <person name="Rothschild-Mancinelli K."/>
            <person name="Lyhne E.K."/>
            <person name="Kogle M.E."/>
            <person name="Barry K."/>
            <person name="Clum A."/>
            <person name="Na H."/>
            <person name="Ledsgaard L."/>
            <person name="Lin J."/>
            <person name="Lipzen A."/>
            <person name="Kuo A."/>
            <person name="Riley R."/>
            <person name="Mondo S."/>
            <person name="Labutti K."/>
            <person name="Haridas S."/>
            <person name="Pangalinan J."/>
            <person name="Salamov A.A."/>
            <person name="Simmons B.A."/>
            <person name="Magnuson J.K."/>
            <person name="Chen J."/>
            <person name="Drula E."/>
            <person name="Henrissat B."/>
            <person name="Wiebenga A."/>
            <person name="Lubbers R.J."/>
            <person name="Gomes A.C."/>
            <person name="Makela M.R."/>
            <person name="Stajich J."/>
            <person name="Grigoriev I.V."/>
            <person name="Mortensen U.H."/>
            <person name="De Vries R.P."/>
            <person name="Baker S.E."/>
            <person name="Andersen M.R."/>
        </authorList>
    </citation>
    <scope>NUCLEOTIDE SEQUENCE [LARGE SCALE GENOMIC DNA]</scope>
    <source>
        <strain evidence="2 3">CBS 123904</strain>
    </source>
</reference>
<feature type="region of interest" description="Disordered" evidence="1">
    <location>
        <begin position="190"/>
        <end position="259"/>
    </location>
</feature>
<feature type="compositionally biased region" description="Basic residues" evidence="1">
    <location>
        <begin position="244"/>
        <end position="259"/>
    </location>
</feature>
<gene>
    <name evidence="2" type="ORF">BJY01DRAFT_219872</name>
</gene>
<keyword evidence="3" id="KW-1185">Reference proteome</keyword>
<feature type="compositionally biased region" description="Low complexity" evidence="1">
    <location>
        <begin position="27"/>
        <end position="48"/>
    </location>
</feature>
<dbReference type="Proteomes" id="UP001610446">
    <property type="component" value="Unassembled WGS sequence"/>
</dbReference>
<name>A0ABR4JF02_9EURO</name>
<proteinExistence type="predicted"/>
<feature type="compositionally biased region" description="Polar residues" evidence="1">
    <location>
        <begin position="233"/>
        <end position="243"/>
    </location>
</feature>
<evidence type="ECO:0000313" key="2">
    <source>
        <dbReference type="EMBL" id="KAL2838613.1"/>
    </source>
</evidence>
<organism evidence="2 3">
    <name type="scientific">Aspergillus pseudoustus</name>
    <dbReference type="NCBI Taxonomy" id="1810923"/>
    <lineage>
        <taxon>Eukaryota</taxon>
        <taxon>Fungi</taxon>
        <taxon>Dikarya</taxon>
        <taxon>Ascomycota</taxon>
        <taxon>Pezizomycotina</taxon>
        <taxon>Eurotiomycetes</taxon>
        <taxon>Eurotiomycetidae</taxon>
        <taxon>Eurotiales</taxon>
        <taxon>Aspergillaceae</taxon>
        <taxon>Aspergillus</taxon>
        <taxon>Aspergillus subgen. Nidulantes</taxon>
    </lineage>
</organism>
<feature type="compositionally biased region" description="Polar residues" evidence="1">
    <location>
        <begin position="1"/>
        <end position="18"/>
    </location>
</feature>
<feature type="compositionally biased region" description="Basic and acidic residues" evidence="1">
    <location>
        <begin position="212"/>
        <end position="224"/>
    </location>
</feature>
<accession>A0ABR4JF02</accession>